<dbReference type="KEGG" id="pco:PHACADRAFT_93789"/>
<dbReference type="GO" id="GO:0022857">
    <property type="term" value="F:transmembrane transporter activity"/>
    <property type="evidence" value="ECO:0007669"/>
    <property type="project" value="InterPro"/>
</dbReference>
<feature type="transmembrane region" description="Helical" evidence="4">
    <location>
        <begin position="274"/>
        <end position="293"/>
    </location>
</feature>
<accession>K5UY98</accession>
<gene>
    <name evidence="6" type="ORF">PHACADRAFT_93789</name>
</gene>
<keyword evidence="7" id="KW-1185">Reference proteome</keyword>
<dbReference type="SUPFAM" id="SSF103473">
    <property type="entry name" value="MFS general substrate transporter"/>
    <property type="match status" value="1"/>
</dbReference>
<dbReference type="RefSeq" id="XP_007395445.1">
    <property type="nucleotide sequence ID" value="XM_007395383.1"/>
</dbReference>
<feature type="transmembrane region" description="Helical" evidence="4">
    <location>
        <begin position="165"/>
        <end position="185"/>
    </location>
</feature>
<dbReference type="PANTHER" id="PTHR11360:SF234">
    <property type="entry name" value="MFS-TYPE TRANSPORTER DBAD-RELATED"/>
    <property type="match status" value="1"/>
</dbReference>
<dbReference type="InParanoid" id="K5UY98"/>
<dbReference type="PROSITE" id="PS50850">
    <property type="entry name" value="MFS"/>
    <property type="match status" value="1"/>
</dbReference>
<dbReference type="Proteomes" id="UP000008370">
    <property type="component" value="Unassembled WGS sequence"/>
</dbReference>
<keyword evidence="4" id="KW-0812">Transmembrane</keyword>
<proteinExistence type="inferred from homology"/>
<feature type="transmembrane region" description="Helical" evidence="4">
    <location>
        <begin position="131"/>
        <end position="153"/>
    </location>
</feature>
<dbReference type="Pfam" id="PF07690">
    <property type="entry name" value="MFS_1"/>
    <property type="match status" value="1"/>
</dbReference>
<feature type="transmembrane region" description="Helical" evidence="4">
    <location>
        <begin position="329"/>
        <end position="352"/>
    </location>
</feature>
<evidence type="ECO:0000256" key="4">
    <source>
        <dbReference type="SAM" id="Phobius"/>
    </source>
</evidence>
<sequence>MYSPEKDPATAEKLSVRYAEKESEDPQVGPKPGAPVIPDGGIRAWLVVLASFCAMFNTFGFINAWGVFQEYYQQTLLSDRPPSTMQYALVFMMGLPTGRLVDAGYLQLPVRVACAALVTATFLVAQCTQYWHFLLCQGIFLGIACGFTMSPGISVIPQWFRRKKGLAYGILGMGASFGGVMYPIVARRLIPEVGFPWAMRAIGFIQLVTLIPTFLFMTRSFPPTRNQPSLTFKHFRIPAFSLYCAAGFVSYLGFYTVLTYIDGSSLAARQPDDFSFYLVAIANAGSAAGRLFGGMSSDRFGPFNILASGTFATGILTYAWSYAKSQGALVAIAVIYGCASGVYVGVFGTPLVDIGDMQDFGQRMGFFLTIMAFGALAGPPISGAINTSTGGFNLVGVYAGSTVMAGVALMLAARYCVLRRLWGKA</sequence>
<dbReference type="HOGENOM" id="CLU_001265_1_1_1"/>
<dbReference type="AlphaFoldDB" id="K5UY98"/>
<dbReference type="InterPro" id="IPR020846">
    <property type="entry name" value="MFS_dom"/>
</dbReference>
<feature type="transmembrane region" description="Helical" evidence="4">
    <location>
        <begin position="197"/>
        <end position="216"/>
    </location>
</feature>
<feature type="transmembrane region" description="Helical" evidence="4">
    <location>
        <begin position="397"/>
        <end position="417"/>
    </location>
</feature>
<feature type="transmembrane region" description="Helical" evidence="4">
    <location>
        <begin position="237"/>
        <end position="254"/>
    </location>
</feature>
<evidence type="ECO:0000313" key="7">
    <source>
        <dbReference type="Proteomes" id="UP000008370"/>
    </source>
</evidence>
<evidence type="ECO:0000259" key="5">
    <source>
        <dbReference type="PROSITE" id="PS50850"/>
    </source>
</evidence>
<evidence type="ECO:0000256" key="1">
    <source>
        <dbReference type="ARBA" id="ARBA00004141"/>
    </source>
</evidence>
<feature type="transmembrane region" description="Helical" evidence="4">
    <location>
        <begin position="305"/>
        <end position="323"/>
    </location>
</feature>
<dbReference type="GeneID" id="18920842"/>
<dbReference type="InterPro" id="IPR011701">
    <property type="entry name" value="MFS"/>
</dbReference>
<comment type="subcellular location">
    <subcellularLocation>
        <location evidence="1">Membrane</location>
        <topology evidence="1">Multi-pass membrane protein</topology>
    </subcellularLocation>
</comment>
<feature type="transmembrane region" description="Helical" evidence="4">
    <location>
        <begin position="44"/>
        <end position="65"/>
    </location>
</feature>
<name>K5UY98_PHACS</name>
<keyword evidence="4" id="KW-1133">Transmembrane helix</keyword>
<dbReference type="EMBL" id="JH930472">
    <property type="protein sequence ID" value="EKM55101.1"/>
    <property type="molecule type" value="Genomic_DNA"/>
</dbReference>
<protein>
    <recommendedName>
        <fullName evidence="5">Major facilitator superfamily (MFS) profile domain-containing protein</fullName>
    </recommendedName>
</protein>
<evidence type="ECO:0000256" key="3">
    <source>
        <dbReference type="SAM" id="MobiDB-lite"/>
    </source>
</evidence>
<evidence type="ECO:0000256" key="2">
    <source>
        <dbReference type="ARBA" id="ARBA00006727"/>
    </source>
</evidence>
<organism evidence="6 7">
    <name type="scientific">Phanerochaete carnosa (strain HHB-10118-sp)</name>
    <name type="common">White-rot fungus</name>
    <name type="synonym">Peniophora carnosa</name>
    <dbReference type="NCBI Taxonomy" id="650164"/>
    <lineage>
        <taxon>Eukaryota</taxon>
        <taxon>Fungi</taxon>
        <taxon>Dikarya</taxon>
        <taxon>Basidiomycota</taxon>
        <taxon>Agaricomycotina</taxon>
        <taxon>Agaricomycetes</taxon>
        <taxon>Polyporales</taxon>
        <taxon>Phanerochaetaceae</taxon>
        <taxon>Phanerochaete</taxon>
    </lineage>
</organism>
<dbReference type="PANTHER" id="PTHR11360">
    <property type="entry name" value="MONOCARBOXYLATE TRANSPORTER"/>
    <property type="match status" value="1"/>
</dbReference>
<feature type="transmembrane region" description="Helical" evidence="4">
    <location>
        <begin position="364"/>
        <end position="385"/>
    </location>
</feature>
<feature type="domain" description="Major facilitator superfamily (MFS) profile" evidence="5">
    <location>
        <begin position="239"/>
        <end position="425"/>
    </location>
</feature>
<reference evidence="6 7" key="1">
    <citation type="journal article" date="2012" name="BMC Genomics">
        <title>Comparative genomics of the white-rot fungi, Phanerochaete carnosa and P. chrysosporium, to elucidate the genetic basis of the distinct wood types they colonize.</title>
        <authorList>
            <person name="Suzuki H."/>
            <person name="MacDonald J."/>
            <person name="Syed K."/>
            <person name="Salamov A."/>
            <person name="Hori C."/>
            <person name="Aerts A."/>
            <person name="Henrissat B."/>
            <person name="Wiebenga A."/>
            <person name="vanKuyk P.A."/>
            <person name="Barry K."/>
            <person name="Lindquist E."/>
            <person name="LaButti K."/>
            <person name="Lapidus A."/>
            <person name="Lucas S."/>
            <person name="Coutinho P."/>
            <person name="Gong Y."/>
            <person name="Samejima M."/>
            <person name="Mahadevan R."/>
            <person name="Abou-Zaid M."/>
            <person name="de Vries R.P."/>
            <person name="Igarashi K."/>
            <person name="Yadav J.S."/>
            <person name="Grigoriev I.V."/>
            <person name="Master E.R."/>
        </authorList>
    </citation>
    <scope>NUCLEOTIDE SEQUENCE [LARGE SCALE GENOMIC DNA]</scope>
    <source>
        <strain evidence="6 7">HHB-10118-sp</strain>
    </source>
</reference>
<keyword evidence="4" id="KW-0472">Membrane</keyword>
<dbReference type="OrthoDB" id="6509908at2759"/>
<dbReference type="GO" id="GO:0016020">
    <property type="term" value="C:membrane"/>
    <property type="evidence" value="ECO:0007669"/>
    <property type="project" value="UniProtKB-SubCell"/>
</dbReference>
<dbReference type="Gene3D" id="1.20.1250.20">
    <property type="entry name" value="MFS general substrate transporter like domains"/>
    <property type="match status" value="2"/>
</dbReference>
<dbReference type="InterPro" id="IPR036259">
    <property type="entry name" value="MFS_trans_sf"/>
</dbReference>
<feature type="transmembrane region" description="Helical" evidence="4">
    <location>
        <begin position="108"/>
        <end position="125"/>
    </location>
</feature>
<feature type="region of interest" description="Disordered" evidence="3">
    <location>
        <begin position="1"/>
        <end position="33"/>
    </location>
</feature>
<comment type="similarity">
    <text evidence="2">Belongs to the major facilitator superfamily. Monocarboxylate porter (TC 2.A.1.13) family.</text>
</comment>
<evidence type="ECO:0000313" key="6">
    <source>
        <dbReference type="EMBL" id="EKM55101.1"/>
    </source>
</evidence>
<feature type="transmembrane region" description="Helical" evidence="4">
    <location>
        <begin position="85"/>
        <end position="101"/>
    </location>
</feature>
<feature type="compositionally biased region" description="Basic and acidic residues" evidence="3">
    <location>
        <begin position="1"/>
        <end position="21"/>
    </location>
</feature>
<dbReference type="InterPro" id="IPR050327">
    <property type="entry name" value="Proton-linked_MCT"/>
</dbReference>